<name>A0AAE3J430_9FIRM</name>
<sequence>MIRKWTDRDAVVWLSDEKKEIERLKAAGQCCVYVITEQNRDKAAPKTRWCLELDSGQDDLDAQWLYRVWQRHEGIAWEIARTKRLILREMTEADLDALYEIQSGEDDSPFLEPLFEDRDRQLVQIRDEIRYQYGFYEFGIWIVELAESHTVIGRAGLQLRDGYGEPELGFVIAPAYRGHGYAREACEAVLQVAGEELFFETIRAVVHRDNEKSLRLCKKLGFIVDNKAEKDENPWIFLRKNLK</sequence>
<gene>
    <name evidence="2" type="ORF">LKD45_16480</name>
</gene>
<dbReference type="Gene3D" id="3.40.630.30">
    <property type="match status" value="1"/>
</dbReference>
<dbReference type="InterPro" id="IPR051531">
    <property type="entry name" value="N-acetyltransferase"/>
</dbReference>
<dbReference type="PANTHER" id="PTHR43792:SF1">
    <property type="entry name" value="N-ACETYLTRANSFERASE DOMAIN-CONTAINING PROTEIN"/>
    <property type="match status" value="1"/>
</dbReference>
<accession>A0AAE3J430</accession>
<dbReference type="InterPro" id="IPR000182">
    <property type="entry name" value="GNAT_dom"/>
</dbReference>
<proteinExistence type="predicted"/>
<evidence type="ECO:0000259" key="1">
    <source>
        <dbReference type="PROSITE" id="PS51186"/>
    </source>
</evidence>
<feature type="domain" description="N-acetyltransferase" evidence="1">
    <location>
        <begin position="85"/>
        <end position="243"/>
    </location>
</feature>
<dbReference type="PANTHER" id="PTHR43792">
    <property type="entry name" value="GNAT FAMILY, PUTATIVE (AFU_ORTHOLOGUE AFUA_3G00765)-RELATED-RELATED"/>
    <property type="match status" value="1"/>
</dbReference>
<organism evidence="2 3">
    <name type="scientific">Gallintestinimicrobium propionicum</name>
    <dbReference type="NCBI Taxonomy" id="2981770"/>
    <lineage>
        <taxon>Bacteria</taxon>
        <taxon>Bacillati</taxon>
        <taxon>Bacillota</taxon>
        <taxon>Clostridia</taxon>
        <taxon>Lachnospirales</taxon>
        <taxon>Lachnospiraceae</taxon>
        <taxon>Gallintestinimicrobium</taxon>
    </lineage>
</organism>
<keyword evidence="3" id="KW-1185">Reference proteome</keyword>
<comment type="caution">
    <text evidence="2">The sequence shown here is derived from an EMBL/GenBank/DDBJ whole genome shotgun (WGS) entry which is preliminary data.</text>
</comment>
<evidence type="ECO:0000313" key="3">
    <source>
        <dbReference type="Proteomes" id="UP001199355"/>
    </source>
</evidence>
<dbReference type="Proteomes" id="UP001199355">
    <property type="component" value="Unassembled WGS sequence"/>
</dbReference>
<evidence type="ECO:0000313" key="2">
    <source>
        <dbReference type="EMBL" id="MCC2169255.1"/>
    </source>
</evidence>
<dbReference type="PROSITE" id="PS51186">
    <property type="entry name" value="GNAT"/>
    <property type="match status" value="1"/>
</dbReference>
<reference evidence="2 3" key="1">
    <citation type="submission" date="2021-10" db="EMBL/GenBank/DDBJ databases">
        <title>Anaerobic single-cell dispensing facilitates the cultivation of human gut bacteria.</title>
        <authorList>
            <person name="Afrizal A."/>
        </authorList>
    </citation>
    <scope>NUCLEOTIDE SEQUENCE [LARGE SCALE GENOMIC DNA]</scope>
    <source>
        <strain evidence="2 3">CLA-AA-H244</strain>
    </source>
</reference>
<dbReference type="Pfam" id="PF13302">
    <property type="entry name" value="Acetyltransf_3"/>
    <property type="match status" value="1"/>
</dbReference>
<dbReference type="GO" id="GO:0016747">
    <property type="term" value="F:acyltransferase activity, transferring groups other than amino-acyl groups"/>
    <property type="evidence" value="ECO:0007669"/>
    <property type="project" value="InterPro"/>
</dbReference>
<dbReference type="AlphaFoldDB" id="A0AAE3J430"/>
<protein>
    <submittedName>
        <fullName evidence="2">GNAT family N-acetyltransferase</fullName>
    </submittedName>
</protein>
<dbReference type="InterPro" id="IPR016181">
    <property type="entry name" value="Acyl_CoA_acyltransferase"/>
</dbReference>
<dbReference type="RefSeq" id="WP_308729211.1">
    <property type="nucleotide sequence ID" value="NZ_JAJEQF010000078.1"/>
</dbReference>
<dbReference type="SUPFAM" id="SSF55729">
    <property type="entry name" value="Acyl-CoA N-acyltransferases (Nat)"/>
    <property type="match status" value="1"/>
</dbReference>
<dbReference type="EMBL" id="JAJEQF010000078">
    <property type="protein sequence ID" value="MCC2169255.1"/>
    <property type="molecule type" value="Genomic_DNA"/>
</dbReference>